<dbReference type="GeneID" id="118280782"/>
<evidence type="ECO:0000256" key="1">
    <source>
        <dbReference type="SAM" id="Coils"/>
    </source>
</evidence>
<evidence type="ECO:0000313" key="4">
    <source>
        <dbReference type="RefSeq" id="XP_035457050.2"/>
    </source>
</evidence>
<feature type="region of interest" description="Disordered" evidence="2">
    <location>
        <begin position="582"/>
        <end position="656"/>
    </location>
</feature>
<feature type="region of interest" description="Disordered" evidence="2">
    <location>
        <begin position="361"/>
        <end position="398"/>
    </location>
</feature>
<accession>A0A9R0DK45</accession>
<reference evidence="4" key="1">
    <citation type="submission" date="2025-08" db="UniProtKB">
        <authorList>
            <consortium name="RefSeq"/>
        </authorList>
    </citation>
    <scope>IDENTIFICATION</scope>
    <source>
        <tissue evidence="4">Whole larval tissue</tissue>
    </source>
</reference>
<keyword evidence="3" id="KW-1185">Reference proteome</keyword>
<feature type="compositionally biased region" description="Acidic residues" evidence="2">
    <location>
        <begin position="798"/>
        <end position="822"/>
    </location>
</feature>
<keyword evidence="1" id="KW-0175">Coiled coil</keyword>
<dbReference type="Proteomes" id="UP000829999">
    <property type="component" value="Chromosome 16"/>
</dbReference>
<dbReference type="OrthoDB" id="7429255at2759"/>
<evidence type="ECO:0000313" key="3">
    <source>
        <dbReference type="Proteomes" id="UP000829999"/>
    </source>
</evidence>
<feature type="compositionally biased region" description="Basic and acidic residues" evidence="2">
    <location>
        <begin position="582"/>
        <end position="597"/>
    </location>
</feature>
<protein>
    <submittedName>
        <fullName evidence="4">Protein PFC0760c-like</fullName>
    </submittedName>
</protein>
<name>A0A9R0DK45_SPOFR</name>
<feature type="compositionally biased region" description="Basic and acidic residues" evidence="2">
    <location>
        <begin position="219"/>
        <end position="233"/>
    </location>
</feature>
<organism evidence="3 4">
    <name type="scientific">Spodoptera frugiperda</name>
    <name type="common">Fall armyworm</name>
    <dbReference type="NCBI Taxonomy" id="7108"/>
    <lineage>
        <taxon>Eukaryota</taxon>
        <taxon>Metazoa</taxon>
        <taxon>Ecdysozoa</taxon>
        <taxon>Arthropoda</taxon>
        <taxon>Hexapoda</taxon>
        <taxon>Insecta</taxon>
        <taxon>Pterygota</taxon>
        <taxon>Neoptera</taxon>
        <taxon>Endopterygota</taxon>
        <taxon>Lepidoptera</taxon>
        <taxon>Glossata</taxon>
        <taxon>Ditrysia</taxon>
        <taxon>Noctuoidea</taxon>
        <taxon>Noctuidae</taxon>
        <taxon>Amphipyrinae</taxon>
        <taxon>Spodoptera</taxon>
    </lineage>
</organism>
<feature type="region of interest" description="Disordered" evidence="2">
    <location>
        <begin position="302"/>
        <end position="326"/>
    </location>
</feature>
<dbReference type="AlphaFoldDB" id="A0A9R0DK45"/>
<dbReference type="RefSeq" id="XP_035457050.2">
    <property type="nucleotide sequence ID" value="XM_035601157.2"/>
</dbReference>
<feature type="coiled-coil region" evidence="1">
    <location>
        <begin position="160"/>
        <end position="187"/>
    </location>
</feature>
<feature type="region of interest" description="Disordered" evidence="2">
    <location>
        <begin position="792"/>
        <end position="830"/>
    </location>
</feature>
<feature type="region of interest" description="Disordered" evidence="2">
    <location>
        <begin position="193"/>
        <end position="242"/>
    </location>
</feature>
<proteinExistence type="predicted"/>
<gene>
    <name evidence="4" type="primary">LOC118280782</name>
</gene>
<feature type="compositionally biased region" description="Basic and acidic residues" evidence="2">
    <location>
        <begin position="361"/>
        <end position="380"/>
    </location>
</feature>
<feature type="compositionally biased region" description="Acidic residues" evidence="2">
    <location>
        <begin position="202"/>
        <end position="212"/>
    </location>
</feature>
<feature type="compositionally biased region" description="Polar residues" evidence="2">
    <location>
        <begin position="620"/>
        <end position="629"/>
    </location>
</feature>
<evidence type="ECO:0000256" key="2">
    <source>
        <dbReference type="SAM" id="MobiDB-lite"/>
    </source>
</evidence>
<sequence length="830" mass="92797">MFYKKCVPDVVVKDEDPIDPCELEKKKREQAAKKKCVKKVICPTPPEPEKKICKSKEPACLCLEKIKNPPIDPSAFKCEQTTRKKSENRRVQGKNEKILRIMADDKDKHSNHSPRGSRVDSLIDRLNLEIPKDSDDDLIEGRRLTIHSTNHRHEMSTNSCHNIDREITELETLIKKLQSEIVEMTKSANKPLPNFEANFLTENDDEDDDADENININKEANHSPVKNDDEKDKKRGFKLSKGPHNPDVFPIIIKNDSVLEAQAKMFAENMANLIKISDPENGTLDDVRRNFSMLWDDEDDLDDIESISDSPPKPLNDPSFKPSDSPKTHLIKNVFIESLDALNINTQEELNVNFPVDVKEEPEIKTNDDDKIQTKLKDPDSTDSNGNSSAVLDKQNRNSTIIMQANTLSNPLKDNIKKVNQEKDSGTNHSVPTLSITDKPTEIKTQNAKCSIYKTNDDNTQKKFNDLGSTEFNGKASVTSGNRNRNPTIIMQANTSGKPLKDNIKKANREKETATTSLLVTDTSKENKTEKTGHKTVIRTIKNAMQNMLSSSDENTSISNISDKSSESYSILRTLRRIVGKDSTRSIHNKDEKETQRKSSSTHVINKPSSQKESIIIKDNPQSNTQTVIRNLLPKLSKEIDTSPETTPNSAKRKRNYEIVPLNNVSEPPVETQPACANNMPCPTAPSASNSDFANCIKNNKMQTQITLNTQGTSPLLKELENKMEFIEKPEPKADDSRGSTHNTIPAAFSSNVVVEDAKTVLRNSSKAAVKKGGAMENQGVSDGLAEGDIHNKCEYVGNDDDTFDDVEDDDDDDDDVDEEGDSTNPHDVD</sequence>
<feature type="compositionally biased region" description="Polar residues" evidence="2">
    <location>
        <begin position="598"/>
        <end position="613"/>
    </location>
</feature>